<evidence type="ECO:0000313" key="12">
    <source>
        <dbReference type="Proteomes" id="UP000694865"/>
    </source>
</evidence>
<gene>
    <name evidence="13" type="primary">LOC100377037</name>
</gene>
<dbReference type="PRINTS" id="PR00926">
    <property type="entry name" value="MITOCARRIER"/>
</dbReference>
<dbReference type="PANTHER" id="PTHR45678:SF5">
    <property type="entry name" value="AT03939P-RELATED"/>
    <property type="match status" value="1"/>
</dbReference>
<proteinExistence type="inferred from homology"/>
<keyword evidence="3 11" id="KW-0813">Transport</keyword>
<keyword evidence="6" id="KW-0999">Mitochondrion inner membrane</keyword>
<sequence>LDCFLKVLRREGVRGLYKGWAVNVTLITPEKAIKLVGNDFFRYLLKTDGKSLPLYREILAGGGAGLSQVVITTPMEMLKIQLQDAGRQAQKKVQSSAGTASAESAINVGQTRGYSAAHAAVQETPKSGMDICRELFRSKGILGLYRGYGATLLRDIPFSMIYFPTFAHLNALGKSEDGGRASFMHSFASGCTAGTMASLLVNPMDVVKTRLQLLKQAQGDTTYTGIRDCAVKVYKQEGWTAFFKGAGCRIMAIAPLFGIAQAVYYVGVGEYILGMDTTNRYN</sequence>
<name>A0ABM0GU87_SACKO</name>
<evidence type="ECO:0000256" key="5">
    <source>
        <dbReference type="ARBA" id="ARBA00022737"/>
    </source>
</evidence>
<dbReference type="InterPro" id="IPR023395">
    <property type="entry name" value="MCP_dom_sf"/>
</dbReference>
<evidence type="ECO:0000256" key="2">
    <source>
        <dbReference type="ARBA" id="ARBA00006375"/>
    </source>
</evidence>
<accession>A0ABM0GU87</accession>
<comment type="subcellular location">
    <subcellularLocation>
        <location evidence="1">Mitochondrion inner membrane</location>
        <topology evidence="1">Multi-pass membrane protein</topology>
    </subcellularLocation>
</comment>
<evidence type="ECO:0000256" key="11">
    <source>
        <dbReference type="RuleBase" id="RU000488"/>
    </source>
</evidence>
<keyword evidence="5" id="KW-0677">Repeat</keyword>
<dbReference type="InterPro" id="IPR018108">
    <property type="entry name" value="MCP_transmembrane"/>
</dbReference>
<feature type="repeat" description="Solcar" evidence="10">
    <location>
        <begin position="181"/>
        <end position="270"/>
    </location>
</feature>
<keyword evidence="8" id="KW-0496">Mitochondrion</keyword>
<keyword evidence="12" id="KW-1185">Reference proteome</keyword>
<keyword evidence="7" id="KW-1133">Transmembrane helix</keyword>
<dbReference type="Gene3D" id="1.50.40.10">
    <property type="entry name" value="Mitochondrial carrier domain"/>
    <property type="match status" value="1"/>
</dbReference>
<protein>
    <submittedName>
        <fullName evidence="13">Mitochondrial glutamate carrier 2-like</fullName>
    </submittedName>
</protein>
<evidence type="ECO:0000313" key="13">
    <source>
        <dbReference type="RefSeq" id="XP_002737470.1"/>
    </source>
</evidence>
<evidence type="ECO:0000256" key="7">
    <source>
        <dbReference type="ARBA" id="ARBA00022989"/>
    </source>
</evidence>
<evidence type="ECO:0000256" key="10">
    <source>
        <dbReference type="PROSITE-ProRule" id="PRU00282"/>
    </source>
</evidence>
<dbReference type="PROSITE" id="PS50920">
    <property type="entry name" value="SOLCAR"/>
    <property type="match status" value="3"/>
</dbReference>
<feature type="repeat" description="Solcar" evidence="10">
    <location>
        <begin position="52"/>
        <end position="172"/>
    </location>
</feature>
<dbReference type="InterPro" id="IPR002067">
    <property type="entry name" value="MCP"/>
</dbReference>
<dbReference type="Proteomes" id="UP000694865">
    <property type="component" value="Unplaced"/>
</dbReference>
<organism evidence="12 13">
    <name type="scientific">Saccoglossus kowalevskii</name>
    <name type="common">Acorn worm</name>
    <dbReference type="NCBI Taxonomy" id="10224"/>
    <lineage>
        <taxon>Eukaryota</taxon>
        <taxon>Metazoa</taxon>
        <taxon>Hemichordata</taxon>
        <taxon>Enteropneusta</taxon>
        <taxon>Harrimaniidae</taxon>
        <taxon>Saccoglossus</taxon>
    </lineage>
</organism>
<feature type="repeat" description="Solcar" evidence="10">
    <location>
        <begin position="1"/>
        <end position="44"/>
    </location>
</feature>
<dbReference type="SUPFAM" id="SSF103506">
    <property type="entry name" value="Mitochondrial carrier"/>
    <property type="match status" value="1"/>
</dbReference>
<evidence type="ECO:0000256" key="1">
    <source>
        <dbReference type="ARBA" id="ARBA00004448"/>
    </source>
</evidence>
<keyword evidence="9 10" id="KW-0472">Membrane</keyword>
<dbReference type="Pfam" id="PF00153">
    <property type="entry name" value="Mito_carr"/>
    <property type="match status" value="3"/>
</dbReference>
<reference evidence="13" key="1">
    <citation type="submission" date="2025-08" db="UniProtKB">
        <authorList>
            <consortium name="RefSeq"/>
        </authorList>
    </citation>
    <scope>IDENTIFICATION</scope>
    <source>
        <tissue evidence="13">Testes</tissue>
    </source>
</reference>
<comment type="similarity">
    <text evidence="2 11">Belongs to the mitochondrial carrier (TC 2.A.29) family.</text>
</comment>
<evidence type="ECO:0000256" key="9">
    <source>
        <dbReference type="ARBA" id="ARBA00023136"/>
    </source>
</evidence>
<feature type="non-terminal residue" evidence="13">
    <location>
        <position position="1"/>
    </location>
</feature>
<dbReference type="GeneID" id="100377037"/>
<dbReference type="InterPro" id="IPR051028">
    <property type="entry name" value="Mito_Solute_Carrier"/>
</dbReference>
<evidence type="ECO:0000256" key="4">
    <source>
        <dbReference type="ARBA" id="ARBA00022692"/>
    </source>
</evidence>
<dbReference type="PANTHER" id="PTHR45678">
    <property type="entry name" value="MITOCHONDRIAL 2-OXODICARBOXYLATE CARRIER 1-RELATED"/>
    <property type="match status" value="1"/>
</dbReference>
<evidence type="ECO:0000256" key="6">
    <source>
        <dbReference type="ARBA" id="ARBA00022792"/>
    </source>
</evidence>
<evidence type="ECO:0000256" key="8">
    <source>
        <dbReference type="ARBA" id="ARBA00023128"/>
    </source>
</evidence>
<dbReference type="RefSeq" id="XP_002737470.1">
    <property type="nucleotide sequence ID" value="XM_002737424.2"/>
</dbReference>
<keyword evidence="4 10" id="KW-0812">Transmembrane</keyword>
<evidence type="ECO:0000256" key="3">
    <source>
        <dbReference type="ARBA" id="ARBA00022448"/>
    </source>
</evidence>